<dbReference type="GO" id="GO:0016620">
    <property type="term" value="F:oxidoreductase activity, acting on the aldehyde or oxo group of donors, NAD or NADP as acceptor"/>
    <property type="evidence" value="ECO:0007669"/>
    <property type="project" value="InterPro"/>
</dbReference>
<sequence length="487" mass="51581">MDTMTVAEFIERDTLFVGGRNTTPATSATITVRSASTEQTIGHVAAAAEADVDAAVAAARAAFCDPNGWAAWEPSRRADALTALASVIGGHGEEFTTLVSAQNGMPISTARQIEGGFPGALLSYYGALVREQPPEEYRRGIFVDGVVIRREPIGVVAAIVPWNYPQTLLFTKLAPALAAGCSVVVKPSPETVLDSFLLGDILEQHEILPPGVVNFVPGGREIGAYLVKHPDIDKVAFTGSTAAGRSIGEVCGRLLRPVTLELGGKSAAILLDDADLAAITSDLFGATMMNNGQSCFISSRVLAPRRQYQKVVDALTDMASSAVVGDALDDKTMIGPMVSEAHRERVESYIRKGEAEGARVTTGGGRGGHDRGWFVEPTIFADTNNQMSIAREEIFGPVVTVIPYDDINDAVALANDSEYGLAGTVWTRDKDRALDIARRVQTGTFGVNTYVPDPVAPFGGVKSSGIGRELGPEGLASYQQPKSIYVP</sequence>
<evidence type="ECO:0000313" key="6">
    <source>
        <dbReference type="EMBL" id="EUA56899.1"/>
    </source>
</evidence>
<accession>X8CLD9</accession>
<gene>
    <name evidence="6" type="ORF">I550_0015</name>
</gene>
<dbReference type="EMBL" id="JAOG01000001">
    <property type="protein sequence ID" value="EUA56899.1"/>
    <property type="molecule type" value="Genomic_DNA"/>
</dbReference>
<dbReference type="CDD" id="cd07139">
    <property type="entry name" value="ALDH_AldA-Rv0768"/>
    <property type="match status" value="1"/>
</dbReference>
<evidence type="ECO:0000256" key="4">
    <source>
        <dbReference type="RuleBase" id="RU003345"/>
    </source>
</evidence>
<organism evidence="6 7">
    <name type="scientific">Mycobacterium intracellulare 1956</name>
    <dbReference type="NCBI Taxonomy" id="1299331"/>
    <lineage>
        <taxon>Bacteria</taxon>
        <taxon>Bacillati</taxon>
        <taxon>Actinomycetota</taxon>
        <taxon>Actinomycetes</taxon>
        <taxon>Mycobacteriales</taxon>
        <taxon>Mycobacteriaceae</taxon>
        <taxon>Mycobacterium</taxon>
        <taxon>Mycobacterium avium complex (MAC)</taxon>
    </lineage>
</organism>
<dbReference type="PROSITE" id="PS00687">
    <property type="entry name" value="ALDEHYDE_DEHYDR_GLU"/>
    <property type="match status" value="1"/>
</dbReference>
<keyword evidence="2 4" id="KW-0560">Oxidoreductase</keyword>
<protein>
    <submittedName>
        <fullName evidence="6">Aldehyde dehydrogenase family protein</fullName>
    </submittedName>
</protein>
<dbReference type="SUPFAM" id="SSF53720">
    <property type="entry name" value="ALDH-like"/>
    <property type="match status" value="1"/>
</dbReference>
<dbReference type="FunFam" id="3.40.309.10:FF:000012">
    <property type="entry name" value="Betaine aldehyde dehydrogenase"/>
    <property type="match status" value="1"/>
</dbReference>
<dbReference type="InterPro" id="IPR016163">
    <property type="entry name" value="Ald_DH_C"/>
</dbReference>
<dbReference type="Gene3D" id="3.40.309.10">
    <property type="entry name" value="Aldehyde Dehydrogenase, Chain A, domain 2"/>
    <property type="match status" value="1"/>
</dbReference>
<dbReference type="AlphaFoldDB" id="X8CLD9"/>
<name>X8CLD9_MYCIT</name>
<dbReference type="Pfam" id="PF00171">
    <property type="entry name" value="Aldedh"/>
    <property type="match status" value="1"/>
</dbReference>
<evidence type="ECO:0000259" key="5">
    <source>
        <dbReference type="Pfam" id="PF00171"/>
    </source>
</evidence>
<dbReference type="PANTHER" id="PTHR42804:SF1">
    <property type="entry name" value="ALDEHYDE DEHYDROGENASE-RELATED"/>
    <property type="match status" value="1"/>
</dbReference>
<dbReference type="PATRIC" id="fig|1299331.3.peg.15"/>
<dbReference type="InterPro" id="IPR029510">
    <property type="entry name" value="Ald_DH_CS_GLU"/>
</dbReference>
<dbReference type="InterPro" id="IPR015590">
    <property type="entry name" value="Aldehyde_DH_dom"/>
</dbReference>
<evidence type="ECO:0000256" key="2">
    <source>
        <dbReference type="ARBA" id="ARBA00023002"/>
    </source>
</evidence>
<reference evidence="6 7" key="1">
    <citation type="submission" date="2013-12" db="EMBL/GenBank/DDBJ databases">
        <authorList>
            <person name="Zelazny A."/>
            <person name="Olivier K."/>
            <person name="Holland S."/>
            <person name="Lenaerts A."/>
            <person name="Ordway D."/>
            <person name="DeGroote M.A."/>
            <person name="Parker T."/>
            <person name="Sizemore C."/>
            <person name="Tallon L.J."/>
            <person name="Sadzewicz L.K."/>
            <person name="Sengamalay N."/>
            <person name="Fraser C.M."/>
            <person name="Hine E."/>
            <person name="Shefchek K.A."/>
            <person name="Das S.P."/>
            <person name="Tettelin H."/>
        </authorList>
    </citation>
    <scope>NUCLEOTIDE SEQUENCE [LARGE SCALE GENOMIC DNA]</scope>
    <source>
        <strain evidence="6 7">1956</strain>
    </source>
</reference>
<evidence type="ECO:0000313" key="7">
    <source>
        <dbReference type="Proteomes" id="UP000020825"/>
    </source>
</evidence>
<comment type="similarity">
    <text evidence="1 4">Belongs to the aldehyde dehydrogenase family.</text>
</comment>
<dbReference type="Gene3D" id="3.40.605.10">
    <property type="entry name" value="Aldehyde Dehydrogenase, Chain A, domain 1"/>
    <property type="match status" value="1"/>
</dbReference>
<feature type="domain" description="Aldehyde dehydrogenase" evidence="5">
    <location>
        <begin position="25"/>
        <end position="484"/>
    </location>
</feature>
<dbReference type="Proteomes" id="UP000020825">
    <property type="component" value="Unassembled WGS sequence"/>
</dbReference>
<evidence type="ECO:0000256" key="1">
    <source>
        <dbReference type="ARBA" id="ARBA00009986"/>
    </source>
</evidence>
<dbReference type="InterPro" id="IPR016161">
    <property type="entry name" value="Ald_DH/histidinol_DH"/>
</dbReference>
<dbReference type="InterPro" id="IPR016162">
    <property type="entry name" value="Ald_DH_N"/>
</dbReference>
<dbReference type="FunFam" id="3.40.605.10:FF:000007">
    <property type="entry name" value="NAD/NADP-dependent betaine aldehyde dehydrogenase"/>
    <property type="match status" value="1"/>
</dbReference>
<proteinExistence type="inferred from homology"/>
<feature type="active site" evidence="3">
    <location>
        <position position="261"/>
    </location>
</feature>
<dbReference type="PANTHER" id="PTHR42804">
    <property type="entry name" value="ALDEHYDE DEHYDROGENASE"/>
    <property type="match status" value="1"/>
</dbReference>
<comment type="caution">
    <text evidence="6">The sequence shown here is derived from an EMBL/GenBank/DDBJ whole genome shotgun (WGS) entry which is preliminary data.</text>
</comment>
<evidence type="ECO:0000256" key="3">
    <source>
        <dbReference type="PROSITE-ProRule" id="PRU10007"/>
    </source>
</evidence>